<protein>
    <submittedName>
        <fullName evidence="1">Uncharacterized protein</fullName>
    </submittedName>
</protein>
<keyword evidence="2" id="KW-1185">Reference proteome</keyword>
<name>A0A1B9Y0T7_9FLAO</name>
<proteinExistence type="predicted"/>
<evidence type="ECO:0000313" key="1">
    <source>
        <dbReference type="EMBL" id="OCK43366.1"/>
    </source>
</evidence>
<dbReference type="EMBL" id="MAKX01000001">
    <property type="protein sequence ID" value="OCK43366.1"/>
    <property type="molecule type" value="Genomic_DNA"/>
</dbReference>
<comment type="caution">
    <text evidence="1">The sequence shown here is derived from an EMBL/GenBank/DDBJ whole genome shotgun (WGS) entry which is preliminary data.</text>
</comment>
<organism evidence="1 2">
    <name type="scientific">Tenacibaculum soleae</name>
    <dbReference type="NCBI Taxonomy" id="447689"/>
    <lineage>
        <taxon>Bacteria</taxon>
        <taxon>Pseudomonadati</taxon>
        <taxon>Bacteroidota</taxon>
        <taxon>Flavobacteriia</taxon>
        <taxon>Flavobacteriales</taxon>
        <taxon>Flavobacteriaceae</taxon>
        <taxon>Tenacibaculum</taxon>
    </lineage>
</organism>
<evidence type="ECO:0000313" key="2">
    <source>
        <dbReference type="Proteomes" id="UP000093186"/>
    </source>
</evidence>
<reference evidence="1 2" key="1">
    <citation type="submission" date="2016-06" db="EMBL/GenBank/DDBJ databases">
        <title>Draft Genome Sequence of Tenacibaculum soleae UCD-KL19.</title>
        <authorList>
            <person name="Eisen J.A."/>
            <person name="Coil D.A."/>
            <person name="Lujan K.M."/>
        </authorList>
    </citation>
    <scope>NUCLEOTIDE SEQUENCE [LARGE SCALE GENOMIC DNA]</scope>
    <source>
        <strain evidence="1 2">UCD-KL19</strain>
    </source>
</reference>
<dbReference type="STRING" id="447689.BA195_01290"/>
<gene>
    <name evidence="1" type="ORF">BA195_01290</name>
</gene>
<sequence>MVAMLRPIAPFVEYAINYDYISKVLCINKDKPALQCNGKCQLMQKIQQQQDDDFRSLRIVAEDYPIGFVELLSLKDKKQKKHINQTHFFYKQTYSYLFVSATFHPPNTFHL</sequence>
<dbReference type="AlphaFoldDB" id="A0A1B9Y0T7"/>
<dbReference type="Proteomes" id="UP000093186">
    <property type="component" value="Unassembled WGS sequence"/>
</dbReference>
<accession>A0A1B9Y0T7</accession>